<keyword evidence="1" id="KW-0175">Coiled coil</keyword>
<dbReference type="EMBL" id="BJWL01000017">
    <property type="protein sequence ID" value="GFZ05347.1"/>
    <property type="molecule type" value="Genomic_DNA"/>
</dbReference>
<proteinExistence type="predicted"/>
<dbReference type="Proteomes" id="UP000585474">
    <property type="component" value="Unassembled WGS sequence"/>
</dbReference>
<feature type="coiled-coil region" evidence="1">
    <location>
        <begin position="92"/>
        <end position="137"/>
    </location>
</feature>
<sequence>MRANPVLAPREGTSTNPGHVLRLVASILENPAVTKKLLKGVIPLLDKEEVEKLDLDLEISRLCHEVGQAQADSIRTKMVCAQQRATELEGQVADLGAQEQKAIEELKKMREDRDATIQKLKKENAELKAKEILAKNSAIEEYKSSDDFLEAAEQAASKYFGEGFDLCKT</sequence>
<reference evidence="2 3" key="1">
    <citation type="submission" date="2019-07" db="EMBL/GenBank/DDBJ databases">
        <title>De Novo Assembly of kiwifruit Actinidia rufa.</title>
        <authorList>
            <person name="Sugita-Konishi S."/>
            <person name="Sato K."/>
            <person name="Mori E."/>
            <person name="Abe Y."/>
            <person name="Kisaki G."/>
            <person name="Hamano K."/>
            <person name="Suezawa K."/>
            <person name="Otani M."/>
            <person name="Fukuda T."/>
            <person name="Manabe T."/>
            <person name="Gomi K."/>
            <person name="Tabuchi M."/>
            <person name="Akimitsu K."/>
            <person name="Kataoka I."/>
        </authorList>
    </citation>
    <scope>NUCLEOTIDE SEQUENCE [LARGE SCALE GENOMIC DNA]</scope>
    <source>
        <strain evidence="3">cv. Fuchu</strain>
    </source>
</reference>
<organism evidence="2 3">
    <name type="scientific">Actinidia rufa</name>
    <dbReference type="NCBI Taxonomy" id="165716"/>
    <lineage>
        <taxon>Eukaryota</taxon>
        <taxon>Viridiplantae</taxon>
        <taxon>Streptophyta</taxon>
        <taxon>Embryophyta</taxon>
        <taxon>Tracheophyta</taxon>
        <taxon>Spermatophyta</taxon>
        <taxon>Magnoliopsida</taxon>
        <taxon>eudicotyledons</taxon>
        <taxon>Gunneridae</taxon>
        <taxon>Pentapetalae</taxon>
        <taxon>asterids</taxon>
        <taxon>Ericales</taxon>
        <taxon>Actinidiaceae</taxon>
        <taxon>Actinidia</taxon>
    </lineage>
</organism>
<keyword evidence="3" id="KW-1185">Reference proteome</keyword>
<dbReference type="AlphaFoldDB" id="A0A7J0G3J4"/>
<evidence type="ECO:0000256" key="1">
    <source>
        <dbReference type="SAM" id="Coils"/>
    </source>
</evidence>
<gene>
    <name evidence="2" type="ORF">Acr_17g0009190</name>
</gene>
<evidence type="ECO:0000313" key="2">
    <source>
        <dbReference type="EMBL" id="GFZ05347.1"/>
    </source>
</evidence>
<protein>
    <submittedName>
        <fullName evidence="2">Uncharacterized protein</fullName>
    </submittedName>
</protein>
<accession>A0A7J0G3J4</accession>
<name>A0A7J0G3J4_9ERIC</name>
<evidence type="ECO:0000313" key="3">
    <source>
        <dbReference type="Proteomes" id="UP000585474"/>
    </source>
</evidence>
<comment type="caution">
    <text evidence="2">The sequence shown here is derived from an EMBL/GenBank/DDBJ whole genome shotgun (WGS) entry which is preliminary data.</text>
</comment>